<reference evidence="11 12" key="1">
    <citation type="journal article" date="2018" name="Sci. Rep.">
        <title>Comparative analysis of the Pocillopora damicornis genome highlights role of immune system in coral evolution.</title>
        <authorList>
            <person name="Cunning R."/>
            <person name="Bay R.A."/>
            <person name="Gillette P."/>
            <person name="Baker A.C."/>
            <person name="Traylor-Knowles N."/>
        </authorList>
    </citation>
    <scope>NUCLEOTIDE SEQUENCE [LARGE SCALE GENOMIC DNA]</scope>
    <source>
        <strain evidence="11">RSMAS</strain>
        <tissue evidence="11">Whole animal</tissue>
    </source>
</reference>
<name>A0A3M6T6F0_POCDA</name>
<dbReference type="PANTHER" id="PTHR10656:SF42">
    <property type="entry name" value="CYCLIC GMP-AMP SYNTHASE-LIKE PROTEIN-RELATED"/>
    <property type="match status" value="1"/>
</dbReference>
<organism evidence="11 12">
    <name type="scientific">Pocillopora damicornis</name>
    <name type="common">Cauliflower coral</name>
    <name type="synonym">Millepora damicornis</name>
    <dbReference type="NCBI Taxonomy" id="46731"/>
    <lineage>
        <taxon>Eukaryota</taxon>
        <taxon>Metazoa</taxon>
        <taxon>Cnidaria</taxon>
        <taxon>Anthozoa</taxon>
        <taxon>Hexacorallia</taxon>
        <taxon>Scleractinia</taxon>
        <taxon>Astrocoeniina</taxon>
        <taxon>Pocilloporidae</taxon>
        <taxon>Pocillopora</taxon>
    </lineage>
</organism>
<dbReference type="InterPro" id="IPR024810">
    <property type="entry name" value="MAB21L/cGLR"/>
</dbReference>
<feature type="domain" description="Mab-21-like HhH/H2TH-like" evidence="10">
    <location>
        <begin position="313"/>
        <end position="407"/>
    </location>
</feature>
<keyword evidence="3" id="KW-0808">Transferase</keyword>
<evidence type="ECO:0000256" key="7">
    <source>
        <dbReference type="ARBA" id="ARBA00022840"/>
    </source>
</evidence>
<evidence type="ECO:0000313" key="11">
    <source>
        <dbReference type="EMBL" id="RMX37005.1"/>
    </source>
</evidence>
<keyword evidence="8" id="KW-0460">Magnesium</keyword>
<evidence type="ECO:0000256" key="8">
    <source>
        <dbReference type="ARBA" id="ARBA00022842"/>
    </source>
</evidence>
<keyword evidence="7" id="KW-0067">ATP-binding</keyword>
<dbReference type="GO" id="GO:0005524">
    <property type="term" value="F:ATP binding"/>
    <property type="evidence" value="ECO:0007669"/>
    <property type="project" value="UniProtKB-KW"/>
</dbReference>
<keyword evidence="6" id="KW-0547">Nucleotide-binding</keyword>
<dbReference type="OrthoDB" id="6054650at2759"/>
<dbReference type="Gene3D" id="3.30.460.90">
    <property type="match status" value="2"/>
</dbReference>
<accession>A0A3M6T6F0</accession>
<comment type="similarity">
    <text evidence="2">Belongs to the mab-21 family.</text>
</comment>
<dbReference type="AlphaFoldDB" id="A0A3M6T6F0"/>
<dbReference type="PANTHER" id="PTHR10656">
    <property type="entry name" value="CELL FATE DETERMINING PROTEIN MAB21-RELATED"/>
    <property type="match status" value="1"/>
</dbReference>
<comment type="caution">
    <text evidence="11">The sequence shown here is derived from an EMBL/GenBank/DDBJ whole genome shotgun (WGS) entry which is preliminary data.</text>
</comment>
<evidence type="ECO:0000259" key="9">
    <source>
        <dbReference type="Pfam" id="PF03281"/>
    </source>
</evidence>
<proteinExistence type="inferred from homology"/>
<dbReference type="GO" id="GO:0016779">
    <property type="term" value="F:nucleotidyltransferase activity"/>
    <property type="evidence" value="ECO:0007669"/>
    <property type="project" value="UniProtKB-KW"/>
</dbReference>
<evidence type="ECO:0000256" key="2">
    <source>
        <dbReference type="ARBA" id="ARBA00008307"/>
    </source>
</evidence>
<keyword evidence="5" id="KW-0479">Metal-binding</keyword>
<evidence type="ECO:0000259" key="10">
    <source>
        <dbReference type="Pfam" id="PF20266"/>
    </source>
</evidence>
<dbReference type="Proteomes" id="UP000275408">
    <property type="component" value="Unassembled WGS sequence"/>
</dbReference>
<dbReference type="GO" id="GO:0046872">
    <property type="term" value="F:metal ion binding"/>
    <property type="evidence" value="ECO:0007669"/>
    <property type="project" value="UniProtKB-KW"/>
</dbReference>
<dbReference type="Gene3D" id="1.10.1410.40">
    <property type="match status" value="2"/>
</dbReference>
<dbReference type="SMART" id="SM01265">
    <property type="entry name" value="Mab-21"/>
    <property type="match status" value="2"/>
</dbReference>
<evidence type="ECO:0000256" key="1">
    <source>
        <dbReference type="ARBA" id="ARBA00001946"/>
    </source>
</evidence>
<evidence type="ECO:0000256" key="3">
    <source>
        <dbReference type="ARBA" id="ARBA00022679"/>
    </source>
</evidence>
<evidence type="ECO:0008006" key="13">
    <source>
        <dbReference type="Google" id="ProtNLM"/>
    </source>
</evidence>
<feature type="domain" description="Mab-21-like nucleotidyltransferase" evidence="9">
    <location>
        <begin position="104"/>
        <end position="299"/>
    </location>
</feature>
<dbReference type="EMBL" id="RCHS01004212">
    <property type="protein sequence ID" value="RMX37005.1"/>
    <property type="molecule type" value="Genomic_DNA"/>
</dbReference>
<keyword evidence="12" id="KW-1185">Reference proteome</keyword>
<evidence type="ECO:0000256" key="6">
    <source>
        <dbReference type="ARBA" id="ARBA00022741"/>
    </source>
</evidence>
<dbReference type="Pfam" id="PF20266">
    <property type="entry name" value="Mab-21_C"/>
    <property type="match status" value="1"/>
</dbReference>
<dbReference type="InterPro" id="IPR046906">
    <property type="entry name" value="Mab-21_HhH/H2TH-like"/>
</dbReference>
<sequence>MQVVSGFHLTVDDLGLVTYTSQKARRFQRSRRHSDVVMATRRSQSTRLNNAYLENLYKEAKFDGKHEEVKEIEERITNLVDEISTYIGHKDPLFKNKVIPSGSYFENLKAEGPDEFDFMICLDDLSKPGVCIIKDIPLQPVLDPGYVHVQIDSEEVRQRWRRYILRRGGNLDPEALLNRFRDLIQKAVRNRKRRSIEKISEHVEVKLKKIPVTIKLRWKGTKYPKYEISIDLTLCIERSGWPIASDIGRRVGKAHPGYDFFKEARRAGYHLVASMIGESGRPRPCWRLSFSVSEGIVLEKICQNPRLIHTKTLKVLKVLRKKHEHALCLYEASGGSYRIQWAFHSYVLKTMFLHEWSKFPEDSFWGQDQLQSRVRGILTRIQRSLKTRDIRSFWVPDYKLFNFLARKPTETESCEQNLALLIKKLRITLMATLQPQLRHFDNKYLRSFYREAEFDWNHDEVKEIERKITRFVQKVSDYIGGEDPLFKNTVIPSGSYFEGLKVVGPDEFDFMICLTELSETGVCVIKDIDRKVPDPGYVDVQIEDEEVSERWKQYISRRGNLKSGVLLNRFKDLIEKAIMKKKRYLRGYIDDHIVVELRKIPVTVKLIWKGNKYSKYSNYEICLDFPLCIKGPNLWPAVSDIRERLRVGSHPEYQVFRKAVGAGFHLVASTIGEAGKHRPCWRLSFSVAEGIVLKHIFRNPSLIHKTALKVLKVLRKKHEGHLCLYEDPDDPDVSYTIKWVFHSYVLKTMFLHEWCEFPDEWIRSSLKNKDIRSFWVPEYKLFNFRARKCTQTNICIKNLTSLIQKFTI</sequence>
<protein>
    <recommendedName>
        <fullName evidence="13">Mab-21-like nucleotidyltransferase domain-containing protein</fullName>
    </recommendedName>
</protein>
<evidence type="ECO:0000256" key="4">
    <source>
        <dbReference type="ARBA" id="ARBA00022695"/>
    </source>
</evidence>
<evidence type="ECO:0000313" key="12">
    <source>
        <dbReference type="Proteomes" id="UP000275408"/>
    </source>
</evidence>
<evidence type="ECO:0000256" key="5">
    <source>
        <dbReference type="ARBA" id="ARBA00022723"/>
    </source>
</evidence>
<feature type="domain" description="Mab-21-like nucleotidyltransferase" evidence="9">
    <location>
        <begin position="496"/>
        <end position="694"/>
    </location>
</feature>
<dbReference type="InterPro" id="IPR046903">
    <property type="entry name" value="Mab-21-like_nuc_Trfase"/>
</dbReference>
<comment type="cofactor">
    <cofactor evidence="1">
        <name>Mg(2+)</name>
        <dbReference type="ChEBI" id="CHEBI:18420"/>
    </cofactor>
</comment>
<keyword evidence="4" id="KW-0548">Nucleotidyltransferase</keyword>
<gene>
    <name evidence="11" type="ORF">pdam_00005088</name>
</gene>
<dbReference type="Pfam" id="PF03281">
    <property type="entry name" value="Mab-21"/>
    <property type="match status" value="2"/>
</dbReference>